<name>A0A183EL06_9BILA</name>
<dbReference type="WBParaSite" id="GPUH_0002167401-mRNA-1">
    <property type="protein sequence ID" value="GPUH_0002167401-mRNA-1"/>
    <property type="gene ID" value="GPUH_0002167401"/>
</dbReference>
<evidence type="ECO:0000256" key="1">
    <source>
        <dbReference type="SAM" id="MobiDB-lite"/>
    </source>
</evidence>
<feature type="compositionally biased region" description="Basic and acidic residues" evidence="1">
    <location>
        <begin position="1"/>
        <end position="19"/>
    </location>
</feature>
<reference evidence="2" key="1">
    <citation type="submission" date="2016-06" db="UniProtKB">
        <authorList>
            <consortium name="WormBaseParasite"/>
        </authorList>
    </citation>
    <scope>IDENTIFICATION</scope>
</reference>
<dbReference type="AlphaFoldDB" id="A0A183EL06"/>
<sequence>LAKMHNKDTEEPTMDKPSEKITTLVSEQNLKEKEKAQAKTEKDTET</sequence>
<organism evidence="2">
    <name type="scientific">Gongylonema pulchrum</name>
    <dbReference type="NCBI Taxonomy" id="637853"/>
    <lineage>
        <taxon>Eukaryota</taxon>
        <taxon>Metazoa</taxon>
        <taxon>Ecdysozoa</taxon>
        <taxon>Nematoda</taxon>
        <taxon>Chromadorea</taxon>
        <taxon>Rhabditida</taxon>
        <taxon>Spirurina</taxon>
        <taxon>Spiruromorpha</taxon>
        <taxon>Spiruroidea</taxon>
        <taxon>Gongylonematidae</taxon>
        <taxon>Gongylonema</taxon>
    </lineage>
</organism>
<feature type="region of interest" description="Disordered" evidence="1">
    <location>
        <begin position="1"/>
        <end position="46"/>
    </location>
</feature>
<evidence type="ECO:0000313" key="2">
    <source>
        <dbReference type="WBParaSite" id="GPUH_0002167401-mRNA-1"/>
    </source>
</evidence>
<accession>A0A183EL06</accession>
<protein>
    <submittedName>
        <fullName evidence="2">Thymosin beta</fullName>
    </submittedName>
</protein>
<feature type="compositionally biased region" description="Basic and acidic residues" evidence="1">
    <location>
        <begin position="29"/>
        <end position="46"/>
    </location>
</feature>
<proteinExistence type="predicted"/>